<dbReference type="AlphaFoldDB" id="B3G1C0"/>
<sequence>MVYDQKTWDLQFRPVGHSLPYKQGCPRHWGCRSATLPWLKTMRELGIDVDEVKSTRASMDGQVPASLNFETWLKGKSKAFQDEKLGPGRADLWRRGVITLSDLLDQRGNPLSLAQLKSLYAPD</sequence>
<dbReference type="EMBL" id="EU595740">
    <property type="protein sequence ID" value="ACD38801.1"/>
    <property type="molecule type" value="Genomic_DNA"/>
</dbReference>
<name>B3G1C0_PSEAI</name>
<proteinExistence type="predicted"/>
<organism evidence="1">
    <name type="scientific">Pseudomonas aeruginosa</name>
    <dbReference type="NCBI Taxonomy" id="287"/>
    <lineage>
        <taxon>Bacteria</taxon>
        <taxon>Pseudomonadati</taxon>
        <taxon>Pseudomonadota</taxon>
        <taxon>Gammaproteobacteria</taxon>
        <taxon>Pseudomonadales</taxon>
        <taxon>Pseudomonadaceae</taxon>
        <taxon>Pseudomonas</taxon>
    </lineage>
</organism>
<reference evidence="1" key="1">
    <citation type="journal article" date="2008" name="Genomics">
        <title>Large-insert genome analysis technology detects structural variation in Pseudomonas aeruginosa clinical strains from cystic fibrosis patients.</title>
        <authorList>
            <person name="Hayden H.S."/>
            <person name="Gillett W."/>
            <person name="Saenphimmachak C."/>
            <person name="Lim R."/>
            <person name="Zhou Y."/>
            <person name="Jacobs M.A."/>
            <person name="Chang J."/>
            <person name="Rohmer L."/>
            <person name="D'Argenio D.A."/>
            <person name="Palmieri A."/>
            <person name="Levy R."/>
            <person name="Haugen E."/>
            <person name="Wong G.K."/>
            <person name="Brittnacher M.J."/>
            <person name="Burns J.L."/>
            <person name="Miller S.I."/>
            <person name="Olson M.V."/>
            <person name="Kaul R."/>
        </authorList>
    </citation>
    <scope>NUCLEOTIDE SEQUENCE</scope>
    <source>
        <strain evidence="1">PACS10223</strain>
    </source>
</reference>
<gene>
    <name evidence="1" type="ORF">PACL_0553</name>
</gene>
<accession>B3G1C0</accession>
<evidence type="ECO:0000313" key="1">
    <source>
        <dbReference type="EMBL" id="ACD38801.1"/>
    </source>
</evidence>
<protein>
    <submittedName>
        <fullName evidence="1">Uncharacterized protein</fullName>
    </submittedName>
</protein>